<feature type="compositionally biased region" description="Basic residues" evidence="1">
    <location>
        <begin position="52"/>
        <end position="64"/>
    </location>
</feature>
<evidence type="ECO:0000313" key="3">
    <source>
        <dbReference type="Proteomes" id="UP001066276"/>
    </source>
</evidence>
<sequence length="249" mass="26479">MSLRATVLPQLLPFSNLSPRCLPLPIFPAQPVLVLPTPSGADPVGHPPLINRGKKRLRKQRNNRRSQPPQAFSTNVQLLDRPEAQQLSQLQGAPRVTSPSNSLLSLPVGFPLQIEPVKVPSVVTTVQETEPLFKDLLISAEQGNRGSVSVSAAPHWDSGVPACPVATLFVSKAVHGNTDGDVLDLGSSNFFKLPSDNRSSPPVILPPSLRPVSADIPALGGPVDLLNVEGQLQPSFPVSLHDSIGTLNS</sequence>
<keyword evidence="3" id="KW-1185">Reference proteome</keyword>
<dbReference type="EMBL" id="JANPWB010000013">
    <property type="protein sequence ID" value="KAJ1106223.1"/>
    <property type="molecule type" value="Genomic_DNA"/>
</dbReference>
<evidence type="ECO:0000256" key="1">
    <source>
        <dbReference type="SAM" id="MobiDB-lite"/>
    </source>
</evidence>
<dbReference type="Proteomes" id="UP001066276">
    <property type="component" value="Chromosome 9"/>
</dbReference>
<accession>A0AAV7MR91</accession>
<protein>
    <submittedName>
        <fullName evidence="2">Uncharacterized protein</fullName>
    </submittedName>
</protein>
<organism evidence="2 3">
    <name type="scientific">Pleurodeles waltl</name>
    <name type="common">Iberian ribbed newt</name>
    <dbReference type="NCBI Taxonomy" id="8319"/>
    <lineage>
        <taxon>Eukaryota</taxon>
        <taxon>Metazoa</taxon>
        <taxon>Chordata</taxon>
        <taxon>Craniata</taxon>
        <taxon>Vertebrata</taxon>
        <taxon>Euteleostomi</taxon>
        <taxon>Amphibia</taxon>
        <taxon>Batrachia</taxon>
        <taxon>Caudata</taxon>
        <taxon>Salamandroidea</taxon>
        <taxon>Salamandridae</taxon>
        <taxon>Pleurodelinae</taxon>
        <taxon>Pleurodeles</taxon>
    </lineage>
</organism>
<name>A0AAV7MR91_PLEWA</name>
<reference evidence="2" key="1">
    <citation type="journal article" date="2022" name="bioRxiv">
        <title>Sequencing and chromosome-scale assembly of the giantPleurodeles waltlgenome.</title>
        <authorList>
            <person name="Brown T."/>
            <person name="Elewa A."/>
            <person name="Iarovenko S."/>
            <person name="Subramanian E."/>
            <person name="Araus A.J."/>
            <person name="Petzold A."/>
            <person name="Susuki M."/>
            <person name="Suzuki K.-i.T."/>
            <person name="Hayashi T."/>
            <person name="Toyoda A."/>
            <person name="Oliveira C."/>
            <person name="Osipova E."/>
            <person name="Leigh N.D."/>
            <person name="Simon A."/>
            <person name="Yun M.H."/>
        </authorList>
    </citation>
    <scope>NUCLEOTIDE SEQUENCE</scope>
    <source>
        <strain evidence="2">20211129_DDA</strain>
        <tissue evidence="2">Liver</tissue>
    </source>
</reference>
<comment type="caution">
    <text evidence="2">The sequence shown here is derived from an EMBL/GenBank/DDBJ whole genome shotgun (WGS) entry which is preliminary data.</text>
</comment>
<gene>
    <name evidence="2" type="ORF">NDU88_003626</name>
</gene>
<feature type="region of interest" description="Disordered" evidence="1">
    <location>
        <begin position="38"/>
        <end position="75"/>
    </location>
</feature>
<feature type="compositionally biased region" description="Polar residues" evidence="1">
    <location>
        <begin position="66"/>
        <end position="75"/>
    </location>
</feature>
<dbReference type="AlphaFoldDB" id="A0AAV7MR91"/>
<evidence type="ECO:0000313" key="2">
    <source>
        <dbReference type="EMBL" id="KAJ1106223.1"/>
    </source>
</evidence>
<proteinExistence type="predicted"/>